<evidence type="ECO:0000256" key="4">
    <source>
        <dbReference type="ARBA" id="ARBA00022448"/>
    </source>
</evidence>
<protein>
    <recommendedName>
        <fullName evidence="3">Autophagy-related protein 29</fullName>
    </recommendedName>
</protein>
<evidence type="ECO:0000256" key="7">
    <source>
        <dbReference type="SAM" id="MobiDB-lite"/>
    </source>
</evidence>
<proteinExistence type="inferred from homology"/>
<feature type="compositionally biased region" description="Low complexity" evidence="7">
    <location>
        <begin position="204"/>
        <end position="225"/>
    </location>
</feature>
<feature type="domain" description="Atg29 N-terminal" evidence="8">
    <location>
        <begin position="6"/>
        <end position="56"/>
    </location>
</feature>
<feature type="compositionally biased region" description="Polar residues" evidence="7">
    <location>
        <begin position="364"/>
        <end position="379"/>
    </location>
</feature>
<evidence type="ECO:0000313" key="9">
    <source>
        <dbReference type="EMBL" id="PNP48876.1"/>
    </source>
</evidence>
<feature type="region of interest" description="Disordered" evidence="7">
    <location>
        <begin position="128"/>
        <end position="352"/>
    </location>
</feature>
<keyword evidence="4" id="KW-0813">Transport</keyword>
<dbReference type="GO" id="GO:0000045">
    <property type="term" value="P:autophagosome assembly"/>
    <property type="evidence" value="ECO:0007669"/>
    <property type="project" value="InterPro"/>
</dbReference>
<dbReference type="Gene3D" id="1.10.10.2570">
    <property type="match status" value="1"/>
</dbReference>
<evidence type="ECO:0000313" key="10">
    <source>
        <dbReference type="Proteomes" id="UP000236546"/>
    </source>
</evidence>
<evidence type="ECO:0000259" key="8">
    <source>
        <dbReference type="Pfam" id="PF18388"/>
    </source>
</evidence>
<evidence type="ECO:0000256" key="6">
    <source>
        <dbReference type="ARBA" id="ARBA00023006"/>
    </source>
</evidence>
<dbReference type="OrthoDB" id="21072at2759"/>
<feature type="region of interest" description="Disordered" evidence="7">
    <location>
        <begin position="360"/>
        <end position="379"/>
    </location>
</feature>
<dbReference type="PANTHER" id="PTHR40012:SF1">
    <property type="entry name" value="AUTOPHAGY-RELATED PROTEIN 29"/>
    <property type="match status" value="1"/>
</dbReference>
<comment type="subcellular location">
    <subcellularLocation>
        <location evidence="1">Preautophagosomal structure</location>
    </subcellularLocation>
</comment>
<dbReference type="EMBL" id="MTYH01000001">
    <property type="protein sequence ID" value="PNP48876.1"/>
    <property type="molecule type" value="Genomic_DNA"/>
</dbReference>
<feature type="compositionally biased region" description="Polar residues" evidence="7">
    <location>
        <begin position="139"/>
        <end position="149"/>
    </location>
</feature>
<feature type="compositionally biased region" description="Polar residues" evidence="7">
    <location>
        <begin position="262"/>
        <end position="273"/>
    </location>
</feature>
<dbReference type="InterPro" id="IPR040666">
    <property type="entry name" value="Atg29_N"/>
</dbReference>
<dbReference type="Proteomes" id="UP000236546">
    <property type="component" value="Unassembled WGS sequence"/>
</dbReference>
<dbReference type="GO" id="GO:0000407">
    <property type="term" value="C:phagophore assembly site"/>
    <property type="evidence" value="ECO:0007669"/>
    <property type="project" value="UniProtKB-SubCell"/>
</dbReference>
<dbReference type="InterPro" id="IPR039113">
    <property type="entry name" value="ATG29"/>
</dbReference>
<keyword evidence="6" id="KW-0072">Autophagy</keyword>
<comment type="similarity">
    <text evidence="2">Belongs to the ATG29 family.</text>
</comment>
<reference evidence="9 10" key="1">
    <citation type="submission" date="2017-02" db="EMBL/GenBank/DDBJ databases">
        <title>Genomes of Trichoderma spp. with biocontrol activity.</title>
        <authorList>
            <person name="Gardiner D."/>
            <person name="Kazan K."/>
            <person name="Vos C."/>
            <person name="Harvey P."/>
        </authorList>
    </citation>
    <scope>NUCLEOTIDE SEQUENCE [LARGE SCALE GENOMIC DNA]</scope>
    <source>
        <strain evidence="9 10">A5MH</strain>
    </source>
</reference>
<accession>A0A2K0TTP5</accession>
<dbReference type="PANTHER" id="PTHR40012">
    <property type="entry name" value="AUTOPHAGY-RELATED PROTEIN 29"/>
    <property type="match status" value="1"/>
</dbReference>
<gene>
    <name evidence="9" type="ORF">TGAMA5MH_00034</name>
</gene>
<organism evidence="9 10">
    <name type="scientific">Trichoderma gamsii</name>
    <dbReference type="NCBI Taxonomy" id="398673"/>
    <lineage>
        <taxon>Eukaryota</taxon>
        <taxon>Fungi</taxon>
        <taxon>Dikarya</taxon>
        <taxon>Ascomycota</taxon>
        <taxon>Pezizomycotina</taxon>
        <taxon>Sordariomycetes</taxon>
        <taxon>Hypocreomycetidae</taxon>
        <taxon>Hypocreales</taxon>
        <taxon>Hypocreaceae</taxon>
        <taxon>Trichoderma</taxon>
    </lineage>
</organism>
<dbReference type="Pfam" id="PF18388">
    <property type="entry name" value="ATG29_N"/>
    <property type="match status" value="1"/>
</dbReference>
<dbReference type="AlphaFoldDB" id="A0A2K0TTP5"/>
<evidence type="ECO:0000256" key="5">
    <source>
        <dbReference type="ARBA" id="ARBA00022927"/>
    </source>
</evidence>
<evidence type="ECO:0000256" key="2">
    <source>
        <dbReference type="ARBA" id="ARBA00010082"/>
    </source>
</evidence>
<dbReference type="InterPro" id="IPR039362">
    <property type="entry name" value="ATG29_sf"/>
</dbReference>
<dbReference type="GO" id="GO:0015031">
    <property type="term" value="P:protein transport"/>
    <property type="evidence" value="ECO:0007669"/>
    <property type="project" value="UniProtKB-KW"/>
</dbReference>
<keyword evidence="5" id="KW-0653">Protein transport</keyword>
<evidence type="ECO:0000256" key="3">
    <source>
        <dbReference type="ARBA" id="ARBA00013784"/>
    </source>
</evidence>
<feature type="compositionally biased region" description="Low complexity" evidence="7">
    <location>
        <begin position="294"/>
        <end position="303"/>
    </location>
</feature>
<comment type="caution">
    <text evidence="9">The sequence shown here is derived from an EMBL/GenBank/DDBJ whole genome shotgun (WGS) entry which is preliminary data.</text>
</comment>
<evidence type="ECO:0000256" key="1">
    <source>
        <dbReference type="ARBA" id="ARBA00004329"/>
    </source>
</evidence>
<sequence>MEEPQYTVFIRVPIPRRGFVDPAPVSWDVAKDEALWKILSGHKEIDWNLVADRFEVPVDFLVQQVAYLNERHQSHFRAQVRKATAAVKGSATQSPIAGVDLAGLGHLRTPSALSIRRDVSALRNESGAFASNAPARPTMSRNTSATTTVMRDGGGAIPRMGSKPSLRAAEPGRKRLSSLPMESPVPRSPRSPEQPAAEVDKADSPGPADNSSSSSSDDESMPVQSRIIRRPPRFGQQESYPPGYQPDEDDESEPAFQPYSAPLSSPDMSSTLKLQDRNKPKRNQKAVARSPYHSQTSDSSASSPAVLRPTKTKDVNHATPVSPRQTAEPGSSEETHSISSSFSDLDDASVTRSAMEEAYASMARDSTSRFSLSNPFRNR</sequence>
<name>A0A2K0TTP5_9HYPO</name>